<organism evidence="2 3">
    <name type="scientific">Papaver nudicaule</name>
    <name type="common">Iceland poppy</name>
    <dbReference type="NCBI Taxonomy" id="74823"/>
    <lineage>
        <taxon>Eukaryota</taxon>
        <taxon>Viridiplantae</taxon>
        <taxon>Streptophyta</taxon>
        <taxon>Embryophyta</taxon>
        <taxon>Tracheophyta</taxon>
        <taxon>Spermatophyta</taxon>
        <taxon>Magnoliopsida</taxon>
        <taxon>Ranunculales</taxon>
        <taxon>Papaveraceae</taxon>
        <taxon>Papaveroideae</taxon>
        <taxon>Papaver</taxon>
    </lineage>
</organism>
<feature type="non-terminal residue" evidence="2">
    <location>
        <position position="132"/>
    </location>
</feature>
<evidence type="ECO:0000313" key="3">
    <source>
        <dbReference type="Proteomes" id="UP001177140"/>
    </source>
</evidence>
<feature type="region of interest" description="Disordered" evidence="1">
    <location>
        <begin position="1"/>
        <end position="132"/>
    </location>
</feature>
<dbReference type="EMBL" id="JAJJMA010174370">
    <property type="protein sequence ID" value="MCL7037010.1"/>
    <property type="molecule type" value="Genomic_DNA"/>
</dbReference>
<keyword evidence="3" id="KW-1185">Reference proteome</keyword>
<protein>
    <submittedName>
        <fullName evidence="2">Uncharacterized protein</fullName>
    </submittedName>
</protein>
<feature type="compositionally biased region" description="Polar residues" evidence="1">
    <location>
        <begin position="72"/>
        <end position="110"/>
    </location>
</feature>
<comment type="caution">
    <text evidence="2">The sequence shown here is derived from an EMBL/GenBank/DDBJ whole genome shotgun (WGS) entry which is preliminary data.</text>
</comment>
<gene>
    <name evidence="2" type="ORF">MKW94_013179</name>
</gene>
<reference evidence="2" key="1">
    <citation type="submission" date="2022-03" db="EMBL/GenBank/DDBJ databases">
        <title>A functionally conserved STORR gene fusion in Papaver species that diverged 16.8 million years ago.</title>
        <authorList>
            <person name="Catania T."/>
        </authorList>
    </citation>
    <scope>NUCLEOTIDE SEQUENCE</scope>
    <source>
        <strain evidence="2">S-191538</strain>
    </source>
</reference>
<name>A0AA41V6V1_PAPNU</name>
<feature type="compositionally biased region" description="Polar residues" evidence="1">
    <location>
        <begin position="1"/>
        <end position="29"/>
    </location>
</feature>
<proteinExistence type="predicted"/>
<evidence type="ECO:0000256" key="1">
    <source>
        <dbReference type="SAM" id="MobiDB-lite"/>
    </source>
</evidence>
<feature type="compositionally biased region" description="Basic and acidic residues" evidence="1">
    <location>
        <begin position="34"/>
        <end position="63"/>
    </location>
</feature>
<dbReference type="Proteomes" id="UP001177140">
    <property type="component" value="Unassembled WGS sequence"/>
</dbReference>
<dbReference type="AlphaFoldDB" id="A0AA41V6V1"/>
<evidence type="ECO:0000313" key="2">
    <source>
        <dbReference type="EMBL" id="MCL7037010.1"/>
    </source>
</evidence>
<feature type="non-terminal residue" evidence="2">
    <location>
        <position position="1"/>
    </location>
</feature>
<sequence length="132" mass="14509">SVQVSNSSVEHTTEGLNAQATAIQSQSPGITALQKKERQLAMRRLAERARRSSMTEDEREQQNKKRRDTYAMQRTSVPEHTAVPSSSRVDIGNAPTQGNAAVPCQSQIQPQVERAAEAARKRKGKAVAQDNQ</sequence>
<accession>A0AA41V6V1</accession>